<organism evidence="2 3">
    <name type="scientific">Salinibacter ruber (strain M8)</name>
    <dbReference type="NCBI Taxonomy" id="761659"/>
    <lineage>
        <taxon>Bacteria</taxon>
        <taxon>Pseudomonadati</taxon>
        <taxon>Rhodothermota</taxon>
        <taxon>Rhodothermia</taxon>
        <taxon>Rhodothermales</taxon>
        <taxon>Salinibacteraceae</taxon>
        <taxon>Salinibacter</taxon>
    </lineage>
</organism>
<reference evidence="2 3" key="1">
    <citation type="journal article" date="2010" name="ISME J.">
        <title>Fine-scale evolution: genomic, phenotypic and ecological differentiation in two coexisting Salinibacter ruber strains.</title>
        <authorList>
            <person name="Pena A."/>
            <person name="Teeling H."/>
            <person name="Huerta-Cepas J."/>
            <person name="Santos F."/>
            <person name="Yarza P."/>
            <person name="Brito-Echeverria J."/>
            <person name="Lucio M."/>
            <person name="Schmitt-Kopplin P."/>
            <person name="Meseguer I."/>
            <person name="Schenowitz C."/>
            <person name="Dossat C."/>
            <person name="Barbe V."/>
            <person name="Dopazo J."/>
            <person name="Rossello-Mora R."/>
            <person name="Schuler M."/>
            <person name="Glockner F.O."/>
            <person name="Amann R."/>
            <person name="Gabaldon T."/>
            <person name="Anton J."/>
        </authorList>
    </citation>
    <scope>NUCLEOTIDE SEQUENCE [LARGE SCALE GENOMIC DNA]</scope>
    <source>
        <strain evidence="2 3">M8</strain>
    </source>
</reference>
<protein>
    <recommendedName>
        <fullName evidence="4">Lipoprotein</fullName>
    </recommendedName>
</protein>
<dbReference type="KEGG" id="srm:SRM_02258"/>
<dbReference type="AlphaFoldDB" id="D5HAX4"/>
<evidence type="ECO:0000313" key="3">
    <source>
        <dbReference type="Proteomes" id="UP000000933"/>
    </source>
</evidence>
<gene>
    <name evidence="2" type="ordered locus">SRM_02258</name>
</gene>
<dbReference type="InterPro" id="IPR047676">
    <property type="entry name" value="FxLYD_dom"/>
</dbReference>
<dbReference type="EMBL" id="FP565814">
    <property type="protein sequence ID" value="CBH25179.1"/>
    <property type="molecule type" value="Genomic_DNA"/>
</dbReference>
<name>D5HAX4_SALRM</name>
<dbReference type="Proteomes" id="UP000000933">
    <property type="component" value="Chromosome"/>
</dbReference>
<feature type="region of interest" description="Disordered" evidence="1">
    <location>
        <begin position="1"/>
        <end position="20"/>
    </location>
</feature>
<dbReference type="NCBIfam" id="NF038353">
    <property type="entry name" value="FxLYD_dom"/>
    <property type="match status" value="1"/>
</dbReference>
<accession>D5HAX4</accession>
<proteinExistence type="predicted"/>
<reference evidence="3" key="2">
    <citation type="submission" date="2010-04" db="EMBL/GenBank/DDBJ databases">
        <title>Genome sequence of Salinibacter ruber M8.</title>
        <authorList>
            <consortium name="Genoscope"/>
        </authorList>
    </citation>
    <scope>NUCLEOTIDE SEQUENCE [LARGE SCALE GENOMIC DNA]</scope>
    <source>
        <strain evidence="3">M8</strain>
    </source>
</reference>
<evidence type="ECO:0000256" key="1">
    <source>
        <dbReference type="SAM" id="MobiDB-lite"/>
    </source>
</evidence>
<evidence type="ECO:0008006" key="4">
    <source>
        <dbReference type="Google" id="ProtNLM"/>
    </source>
</evidence>
<sequence>MVSARTPPFPPRCSPTGPAAPMPLASGSSVRSLMLLVAAVAGMAVLGACGGGEGETTDATVVEPRLLQTETGERIFAGTLVNQGRSTIGIAEVEVALYDGQGSRIETMRIQVQDVPPGDSAAFNQTVDSDRPIQQAQVQQILAP</sequence>
<dbReference type="HOGENOM" id="CLU_1795133_0_0_10"/>
<feature type="compositionally biased region" description="Pro residues" evidence="1">
    <location>
        <begin position="7"/>
        <end position="20"/>
    </location>
</feature>
<evidence type="ECO:0000313" key="2">
    <source>
        <dbReference type="EMBL" id="CBH25179.1"/>
    </source>
</evidence>